<evidence type="ECO:0000256" key="2">
    <source>
        <dbReference type="ARBA" id="ARBA00004496"/>
    </source>
</evidence>
<reference evidence="12 13" key="1">
    <citation type="submission" date="2013-08" db="EMBL/GenBank/DDBJ databases">
        <title>Genome sequencing of Lysobacter.</title>
        <authorList>
            <person name="Zhang S."/>
            <person name="Wang G."/>
        </authorList>
    </citation>
    <scope>NUCLEOTIDE SEQUENCE [LARGE SCALE GENOMIC DNA]</scope>
    <source>
        <strain evidence="12 13">Ko07</strain>
    </source>
</reference>
<comment type="subcellular location">
    <subcellularLocation>
        <location evidence="2">Cytoplasm</location>
    </subcellularLocation>
</comment>
<feature type="domain" description="PPIase FKBP-type" evidence="11">
    <location>
        <begin position="6"/>
        <end position="83"/>
    </location>
</feature>
<dbReference type="STRING" id="1122185.N792_09060"/>
<dbReference type="EC" id="5.2.1.8" evidence="10"/>
<keyword evidence="6" id="KW-0143">Chaperone</keyword>
<dbReference type="InterPro" id="IPR001179">
    <property type="entry name" value="PPIase_FKBP_dom"/>
</dbReference>
<comment type="catalytic activity">
    <reaction evidence="1 9 10">
        <text>[protein]-peptidylproline (omega=180) = [protein]-peptidylproline (omega=0)</text>
        <dbReference type="Rhea" id="RHEA:16237"/>
        <dbReference type="Rhea" id="RHEA-COMP:10747"/>
        <dbReference type="Rhea" id="RHEA-COMP:10748"/>
        <dbReference type="ChEBI" id="CHEBI:83833"/>
        <dbReference type="ChEBI" id="CHEBI:83834"/>
        <dbReference type="EC" id="5.2.1.8"/>
    </reaction>
</comment>
<evidence type="ECO:0000256" key="7">
    <source>
        <dbReference type="ARBA" id="ARBA00023235"/>
    </source>
</evidence>
<dbReference type="PROSITE" id="PS50059">
    <property type="entry name" value="FKBP_PPIASE"/>
    <property type="match status" value="1"/>
</dbReference>
<dbReference type="EMBL" id="AVPS01000005">
    <property type="protein sequence ID" value="KGM51787.1"/>
    <property type="molecule type" value="Genomic_DNA"/>
</dbReference>
<evidence type="ECO:0000313" key="12">
    <source>
        <dbReference type="EMBL" id="KGM51787.1"/>
    </source>
</evidence>
<dbReference type="PANTHER" id="PTHR47861:SF3">
    <property type="entry name" value="FKBP-TYPE PEPTIDYL-PROLYL CIS-TRANS ISOMERASE SLYD"/>
    <property type="match status" value="1"/>
</dbReference>
<evidence type="ECO:0000256" key="4">
    <source>
        <dbReference type="ARBA" id="ARBA00022490"/>
    </source>
</evidence>
<dbReference type="GO" id="GO:0003755">
    <property type="term" value="F:peptidyl-prolyl cis-trans isomerase activity"/>
    <property type="evidence" value="ECO:0007669"/>
    <property type="project" value="UniProtKB-UniRule"/>
</dbReference>
<evidence type="ECO:0000256" key="5">
    <source>
        <dbReference type="ARBA" id="ARBA00023110"/>
    </source>
</evidence>
<dbReference type="GO" id="GO:0042026">
    <property type="term" value="P:protein refolding"/>
    <property type="evidence" value="ECO:0007669"/>
    <property type="project" value="UniProtKB-ARBA"/>
</dbReference>
<dbReference type="RefSeq" id="WP_036193856.1">
    <property type="nucleotide sequence ID" value="NZ_AVPS01000005.1"/>
</dbReference>
<dbReference type="Proteomes" id="UP000030017">
    <property type="component" value="Unassembled WGS sequence"/>
</dbReference>
<evidence type="ECO:0000256" key="1">
    <source>
        <dbReference type="ARBA" id="ARBA00000971"/>
    </source>
</evidence>
<comment type="caution">
    <text evidence="12">The sequence shown here is derived from an EMBL/GenBank/DDBJ whole genome shotgun (WGS) entry which is preliminary data.</text>
</comment>
<dbReference type="GO" id="GO:0005737">
    <property type="term" value="C:cytoplasm"/>
    <property type="evidence" value="ECO:0007669"/>
    <property type="project" value="UniProtKB-SubCell"/>
</dbReference>
<evidence type="ECO:0000313" key="13">
    <source>
        <dbReference type="Proteomes" id="UP000030017"/>
    </source>
</evidence>
<keyword evidence="4" id="KW-0963">Cytoplasm</keyword>
<evidence type="ECO:0000256" key="8">
    <source>
        <dbReference type="ARBA" id="ARBA00037071"/>
    </source>
</evidence>
<organism evidence="12 13">
    <name type="scientific">Lysobacter concretionis Ko07 = DSM 16239</name>
    <dbReference type="NCBI Taxonomy" id="1122185"/>
    <lineage>
        <taxon>Bacteria</taxon>
        <taxon>Pseudomonadati</taxon>
        <taxon>Pseudomonadota</taxon>
        <taxon>Gammaproteobacteria</taxon>
        <taxon>Lysobacterales</taxon>
        <taxon>Lysobacteraceae</taxon>
        <taxon>Novilysobacter</taxon>
    </lineage>
</organism>
<evidence type="ECO:0000259" key="11">
    <source>
        <dbReference type="PROSITE" id="PS50059"/>
    </source>
</evidence>
<evidence type="ECO:0000256" key="10">
    <source>
        <dbReference type="RuleBase" id="RU003915"/>
    </source>
</evidence>
<dbReference type="PANTHER" id="PTHR47861">
    <property type="entry name" value="FKBP-TYPE PEPTIDYL-PROLYL CIS-TRANS ISOMERASE SLYD"/>
    <property type="match status" value="1"/>
</dbReference>
<name>A0A0A0ERK6_9GAMM</name>
<sequence>MEITDRRVATVHYTLTDDAGQVIYKSPADAPLIYLHGGGKLMPGLEKALAGKKTGARFLTDVAPEDAYGPRHERLVQVVPRSAFEGVDSLQPGMQFLTEIAEGPVLATVLKVNGDRITVDGNHALAGKNLHFDLEVVDVREATAEEIERGDVSDQPTSAS</sequence>
<evidence type="ECO:0000256" key="9">
    <source>
        <dbReference type="PROSITE-ProRule" id="PRU00277"/>
    </source>
</evidence>
<gene>
    <name evidence="12" type="ORF">N792_09060</name>
</gene>
<comment type="similarity">
    <text evidence="3 10">Belongs to the FKBP-type PPIase family.</text>
</comment>
<dbReference type="Pfam" id="PF00254">
    <property type="entry name" value="FKBP_C"/>
    <property type="match status" value="1"/>
</dbReference>
<accession>A0A0A0ERK6</accession>
<dbReference type="OrthoDB" id="9808891at2"/>
<keyword evidence="13" id="KW-1185">Reference proteome</keyword>
<proteinExistence type="inferred from homology"/>
<dbReference type="Gene3D" id="3.10.50.40">
    <property type="match status" value="1"/>
</dbReference>
<keyword evidence="7 9" id="KW-0413">Isomerase</keyword>
<dbReference type="eggNOG" id="COG1047">
    <property type="taxonomic scope" value="Bacteria"/>
</dbReference>
<comment type="function">
    <text evidence="8">Also involved in hydrogenase metallocenter assembly, probably by participating in the nickel insertion step. This function in hydrogenase biosynthesis requires chaperone activity and the presence of the metal-binding domain, but not PPIase activity.</text>
</comment>
<keyword evidence="5 9" id="KW-0697">Rotamase</keyword>
<evidence type="ECO:0000256" key="6">
    <source>
        <dbReference type="ARBA" id="ARBA00023186"/>
    </source>
</evidence>
<dbReference type="AlphaFoldDB" id="A0A0A0ERK6"/>
<protein>
    <recommendedName>
        <fullName evidence="10">Peptidyl-prolyl cis-trans isomerase</fullName>
        <ecNumber evidence="10">5.2.1.8</ecNumber>
    </recommendedName>
</protein>
<dbReference type="SUPFAM" id="SSF54534">
    <property type="entry name" value="FKBP-like"/>
    <property type="match status" value="1"/>
</dbReference>
<evidence type="ECO:0000256" key="3">
    <source>
        <dbReference type="ARBA" id="ARBA00006577"/>
    </source>
</evidence>
<dbReference type="InterPro" id="IPR046357">
    <property type="entry name" value="PPIase_dom_sf"/>
</dbReference>